<sequence length="158" mass="17922">MTARDQPARSKDGFFDVVSDLVVGLINSTGGPIVILLFILALSIIVYAGCSLYRMCREEFRNGQEGERKTTNSEMRRPLPRRVYEIQAEEGVLDGVFVGSDDSLDCASKSPIWKPALPLEAIEEFERFEQNFDPSKEALKKRSIFFCFRLNEEGIDYV</sequence>
<dbReference type="WBParaSite" id="MBELARI_LOCUS20262">
    <property type="protein sequence ID" value="MBELARI_LOCUS20262"/>
    <property type="gene ID" value="MBELARI_LOCUS20262"/>
</dbReference>
<keyword evidence="1" id="KW-0472">Membrane</keyword>
<proteinExistence type="predicted"/>
<feature type="transmembrane region" description="Helical" evidence="1">
    <location>
        <begin position="33"/>
        <end position="53"/>
    </location>
</feature>
<protein>
    <submittedName>
        <fullName evidence="3">Uncharacterized protein</fullName>
    </submittedName>
</protein>
<keyword evidence="2" id="KW-1185">Reference proteome</keyword>
<evidence type="ECO:0000256" key="1">
    <source>
        <dbReference type="SAM" id="Phobius"/>
    </source>
</evidence>
<dbReference type="Proteomes" id="UP000887575">
    <property type="component" value="Unassembled WGS sequence"/>
</dbReference>
<keyword evidence="1" id="KW-1133">Transmembrane helix</keyword>
<name>A0AAF3F174_9BILA</name>
<evidence type="ECO:0000313" key="2">
    <source>
        <dbReference type="Proteomes" id="UP000887575"/>
    </source>
</evidence>
<evidence type="ECO:0000313" key="3">
    <source>
        <dbReference type="WBParaSite" id="MBELARI_LOCUS20262"/>
    </source>
</evidence>
<dbReference type="AlphaFoldDB" id="A0AAF3F174"/>
<organism evidence="2 3">
    <name type="scientific">Mesorhabditis belari</name>
    <dbReference type="NCBI Taxonomy" id="2138241"/>
    <lineage>
        <taxon>Eukaryota</taxon>
        <taxon>Metazoa</taxon>
        <taxon>Ecdysozoa</taxon>
        <taxon>Nematoda</taxon>
        <taxon>Chromadorea</taxon>
        <taxon>Rhabditida</taxon>
        <taxon>Rhabditina</taxon>
        <taxon>Rhabditomorpha</taxon>
        <taxon>Rhabditoidea</taxon>
        <taxon>Rhabditidae</taxon>
        <taxon>Mesorhabditinae</taxon>
        <taxon>Mesorhabditis</taxon>
    </lineage>
</organism>
<keyword evidence="1" id="KW-0812">Transmembrane</keyword>
<reference evidence="3" key="1">
    <citation type="submission" date="2024-02" db="UniProtKB">
        <authorList>
            <consortium name="WormBaseParasite"/>
        </authorList>
    </citation>
    <scope>IDENTIFICATION</scope>
</reference>
<accession>A0AAF3F174</accession>